<accession>A0A6F8PU73</accession>
<sequence length="56" mass="6490">MEPGKNKWTRTRGATDTQKFVCVNLIFRLFNLGCLTCAIFTQETADLPFKKGYHYD</sequence>
<keyword evidence="1" id="KW-0472">Membrane</keyword>
<evidence type="ECO:0000256" key="1">
    <source>
        <dbReference type="SAM" id="Phobius"/>
    </source>
</evidence>
<dbReference type="EMBL" id="AP021889">
    <property type="protein sequence ID" value="BBP45681.1"/>
    <property type="molecule type" value="Genomic_DNA"/>
</dbReference>
<keyword evidence="3" id="KW-1185">Reference proteome</keyword>
<gene>
    <name evidence="2" type="ORF">THMIRHAS_10540</name>
</gene>
<dbReference type="KEGG" id="tse:THMIRHAS_10540"/>
<protein>
    <submittedName>
        <fullName evidence="2">Uncharacterized protein</fullName>
    </submittedName>
</protein>
<dbReference type="Proteomes" id="UP000501726">
    <property type="component" value="Chromosome"/>
</dbReference>
<dbReference type="AlphaFoldDB" id="A0A6F8PU73"/>
<evidence type="ECO:0000313" key="2">
    <source>
        <dbReference type="EMBL" id="BBP45681.1"/>
    </source>
</evidence>
<reference evidence="3" key="1">
    <citation type="submission" date="2019-11" db="EMBL/GenBank/DDBJ databases">
        <title>Isolation and characterization of two novel species in the genus Thiomicrorhabdus.</title>
        <authorList>
            <person name="Mochizuki J."/>
            <person name="Kojima H."/>
            <person name="Fukui M."/>
        </authorList>
    </citation>
    <scope>NUCLEOTIDE SEQUENCE [LARGE SCALE GENOMIC DNA]</scope>
    <source>
        <strain evidence="3">aks77</strain>
    </source>
</reference>
<feature type="transmembrane region" description="Helical" evidence="1">
    <location>
        <begin position="21"/>
        <end position="41"/>
    </location>
</feature>
<name>A0A6F8PU73_9GAMM</name>
<evidence type="ECO:0000313" key="3">
    <source>
        <dbReference type="Proteomes" id="UP000501726"/>
    </source>
</evidence>
<keyword evidence="1" id="KW-1133">Transmembrane helix</keyword>
<keyword evidence="1" id="KW-0812">Transmembrane</keyword>
<organism evidence="2 3">
    <name type="scientific">Thiosulfatimonas sediminis</name>
    <dbReference type="NCBI Taxonomy" id="2675054"/>
    <lineage>
        <taxon>Bacteria</taxon>
        <taxon>Pseudomonadati</taxon>
        <taxon>Pseudomonadota</taxon>
        <taxon>Gammaproteobacteria</taxon>
        <taxon>Thiotrichales</taxon>
        <taxon>Piscirickettsiaceae</taxon>
        <taxon>Thiosulfatimonas</taxon>
    </lineage>
</organism>
<proteinExistence type="predicted"/>